<dbReference type="NCBIfam" id="TIGR00017">
    <property type="entry name" value="cmk"/>
    <property type="match status" value="1"/>
</dbReference>
<comment type="similarity">
    <text evidence="1 8">Belongs to the cytidylate kinase family. Type 1 subfamily.</text>
</comment>
<evidence type="ECO:0000256" key="9">
    <source>
        <dbReference type="SAM" id="MobiDB-lite"/>
    </source>
</evidence>
<keyword evidence="4 8" id="KW-0418">Kinase</keyword>
<dbReference type="InterPro" id="IPR003136">
    <property type="entry name" value="Cytidylate_kin"/>
</dbReference>
<accession>A0A6J4UNV5</accession>
<evidence type="ECO:0000256" key="7">
    <source>
        <dbReference type="ARBA" id="ARBA00048478"/>
    </source>
</evidence>
<dbReference type="CDD" id="cd02020">
    <property type="entry name" value="CMPK"/>
    <property type="match status" value="1"/>
</dbReference>
<feature type="region of interest" description="Disordered" evidence="9">
    <location>
        <begin position="1"/>
        <end position="20"/>
    </location>
</feature>
<dbReference type="GO" id="GO:0005737">
    <property type="term" value="C:cytoplasm"/>
    <property type="evidence" value="ECO:0007669"/>
    <property type="project" value="UniProtKB-SubCell"/>
</dbReference>
<dbReference type="InterPro" id="IPR027417">
    <property type="entry name" value="P-loop_NTPase"/>
</dbReference>
<sequence>MDEDRAMTTVPLADPSTGPFAPAESAAVQVAAAMGPDVRSAAIGTATPAEDHRRVIAIDGPAAAGKTTVAGVLADRVGAILFDTGTLYRAVTRAVINEGVAVDDEEAVTALARRHHIDISPPSRDDGRRFDVLLDGKDVTWAIRDPDVTRLVSPVSEHPGVRAALLPVQRRIAGSGPVVMVGRDIGTTVVPDAGVKIFLDASAPERARRRHAEQLLRGDPSPYDRVLADLIARDAHDANRSASPLRRAGDAIGVLTDHRTVADVVAEIEGIVRSAWSRFDAEDAASVAVR</sequence>
<comment type="catalytic activity">
    <reaction evidence="7 8">
        <text>CMP + ATP = CDP + ADP</text>
        <dbReference type="Rhea" id="RHEA:11600"/>
        <dbReference type="ChEBI" id="CHEBI:30616"/>
        <dbReference type="ChEBI" id="CHEBI:58069"/>
        <dbReference type="ChEBI" id="CHEBI:60377"/>
        <dbReference type="ChEBI" id="CHEBI:456216"/>
        <dbReference type="EC" id="2.7.4.25"/>
    </reaction>
</comment>
<evidence type="ECO:0000256" key="3">
    <source>
        <dbReference type="ARBA" id="ARBA00022741"/>
    </source>
</evidence>
<dbReference type="EMBL" id="CADCWE010000206">
    <property type="protein sequence ID" value="CAA9554304.1"/>
    <property type="molecule type" value="Genomic_DNA"/>
</dbReference>
<feature type="domain" description="Cytidylate kinase" evidence="10">
    <location>
        <begin position="56"/>
        <end position="270"/>
    </location>
</feature>
<reference evidence="11" key="1">
    <citation type="submission" date="2020-02" db="EMBL/GenBank/DDBJ databases">
        <authorList>
            <person name="Meier V. D."/>
        </authorList>
    </citation>
    <scope>NUCLEOTIDE SEQUENCE</scope>
    <source>
        <strain evidence="11">AVDCRST_MAG73</strain>
    </source>
</reference>
<gene>
    <name evidence="8" type="primary">cmk</name>
    <name evidence="11" type="ORF">AVDCRST_MAG73-3160</name>
</gene>
<keyword evidence="3 8" id="KW-0547">Nucleotide-binding</keyword>
<evidence type="ECO:0000256" key="1">
    <source>
        <dbReference type="ARBA" id="ARBA00009427"/>
    </source>
</evidence>
<evidence type="ECO:0000256" key="2">
    <source>
        <dbReference type="ARBA" id="ARBA00022679"/>
    </source>
</evidence>
<feature type="binding site" evidence="8">
    <location>
        <begin position="60"/>
        <end position="68"/>
    </location>
    <ligand>
        <name>ATP</name>
        <dbReference type="ChEBI" id="CHEBI:30616"/>
    </ligand>
</feature>
<dbReference type="Gene3D" id="3.40.50.300">
    <property type="entry name" value="P-loop containing nucleotide triphosphate hydrolases"/>
    <property type="match status" value="1"/>
</dbReference>
<dbReference type="SUPFAM" id="SSF52540">
    <property type="entry name" value="P-loop containing nucleoside triphosphate hydrolases"/>
    <property type="match status" value="1"/>
</dbReference>
<comment type="catalytic activity">
    <reaction evidence="6 8">
        <text>dCMP + ATP = dCDP + ADP</text>
        <dbReference type="Rhea" id="RHEA:25094"/>
        <dbReference type="ChEBI" id="CHEBI:30616"/>
        <dbReference type="ChEBI" id="CHEBI:57566"/>
        <dbReference type="ChEBI" id="CHEBI:58593"/>
        <dbReference type="ChEBI" id="CHEBI:456216"/>
        <dbReference type="EC" id="2.7.4.25"/>
    </reaction>
</comment>
<evidence type="ECO:0000256" key="8">
    <source>
        <dbReference type="HAMAP-Rule" id="MF_00238"/>
    </source>
</evidence>
<keyword evidence="5 8" id="KW-0067">ATP-binding</keyword>
<dbReference type="InterPro" id="IPR011994">
    <property type="entry name" value="Cytidylate_kinase_dom"/>
</dbReference>
<evidence type="ECO:0000256" key="4">
    <source>
        <dbReference type="ARBA" id="ARBA00022777"/>
    </source>
</evidence>
<keyword evidence="2 8" id="KW-0808">Transferase</keyword>
<dbReference type="GO" id="GO:0036431">
    <property type="term" value="F:dCMP kinase activity"/>
    <property type="evidence" value="ECO:0007669"/>
    <property type="project" value="InterPro"/>
</dbReference>
<dbReference type="GO" id="GO:0005524">
    <property type="term" value="F:ATP binding"/>
    <property type="evidence" value="ECO:0007669"/>
    <property type="project" value="UniProtKB-UniRule"/>
</dbReference>
<dbReference type="GO" id="GO:0006220">
    <property type="term" value="P:pyrimidine nucleotide metabolic process"/>
    <property type="evidence" value="ECO:0007669"/>
    <property type="project" value="UniProtKB-UniRule"/>
</dbReference>
<name>A0A6J4UNV5_9BACT</name>
<keyword evidence="8" id="KW-0963">Cytoplasm</keyword>
<comment type="subcellular location">
    <subcellularLocation>
        <location evidence="8">Cytoplasm</location>
    </subcellularLocation>
</comment>
<dbReference type="EC" id="2.7.4.25" evidence="8"/>
<protein>
    <recommendedName>
        <fullName evidence="8">Cytidylate kinase</fullName>
        <shortName evidence="8">CK</shortName>
        <ecNumber evidence="8">2.7.4.25</ecNumber>
    </recommendedName>
    <alternativeName>
        <fullName evidence="8">Cytidine monophosphate kinase</fullName>
        <shortName evidence="8">CMP kinase</shortName>
    </alternativeName>
</protein>
<evidence type="ECO:0000256" key="6">
    <source>
        <dbReference type="ARBA" id="ARBA00047615"/>
    </source>
</evidence>
<evidence type="ECO:0000313" key="11">
    <source>
        <dbReference type="EMBL" id="CAA9554304.1"/>
    </source>
</evidence>
<dbReference type="HAMAP" id="MF_00238">
    <property type="entry name" value="Cytidyl_kinase_type1"/>
    <property type="match status" value="1"/>
</dbReference>
<proteinExistence type="inferred from homology"/>
<organism evidence="11">
    <name type="scientific">uncultured Thermomicrobiales bacterium</name>
    <dbReference type="NCBI Taxonomy" id="1645740"/>
    <lineage>
        <taxon>Bacteria</taxon>
        <taxon>Pseudomonadati</taxon>
        <taxon>Thermomicrobiota</taxon>
        <taxon>Thermomicrobia</taxon>
        <taxon>Thermomicrobiales</taxon>
        <taxon>environmental samples</taxon>
    </lineage>
</organism>
<dbReference type="Pfam" id="PF02224">
    <property type="entry name" value="Cytidylate_kin"/>
    <property type="match status" value="1"/>
</dbReference>
<dbReference type="AlphaFoldDB" id="A0A6J4UNV5"/>
<evidence type="ECO:0000256" key="5">
    <source>
        <dbReference type="ARBA" id="ARBA00022840"/>
    </source>
</evidence>
<evidence type="ECO:0000259" key="10">
    <source>
        <dbReference type="Pfam" id="PF02224"/>
    </source>
</evidence>